<dbReference type="RefSeq" id="WP_407703069.1">
    <property type="nucleotide sequence ID" value="NZ_FNUZ01000004.1"/>
</dbReference>
<evidence type="ECO:0008006" key="3">
    <source>
        <dbReference type="Google" id="ProtNLM"/>
    </source>
</evidence>
<dbReference type="Pfam" id="PF09550">
    <property type="entry name" value="Phage_TAC_6"/>
    <property type="match status" value="1"/>
</dbReference>
<accession>A0A1H5ZV80</accession>
<dbReference type="AlphaFoldDB" id="A0A1H5ZV80"/>
<dbReference type="NCBIfam" id="TIGR02216">
    <property type="entry name" value="phage_TIGR02216"/>
    <property type="match status" value="1"/>
</dbReference>
<protein>
    <recommendedName>
        <fullName evidence="3">Phage tail assembly chaperone protein, TAC</fullName>
    </recommendedName>
</protein>
<dbReference type="EMBL" id="FNUZ01000004">
    <property type="protein sequence ID" value="SEG39884.1"/>
    <property type="molecule type" value="Genomic_DNA"/>
</dbReference>
<name>A0A1H5ZV80_9RHOB</name>
<organism evidence="1 2">
    <name type="scientific">Thalassococcus halodurans</name>
    <dbReference type="NCBI Taxonomy" id="373675"/>
    <lineage>
        <taxon>Bacteria</taxon>
        <taxon>Pseudomonadati</taxon>
        <taxon>Pseudomonadota</taxon>
        <taxon>Alphaproteobacteria</taxon>
        <taxon>Rhodobacterales</taxon>
        <taxon>Roseobacteraceae</taxon>
        <taxon>Thalassococcus</taxon>
    </lineage>
</organism>
<gene>
    <name evidence="1" type="ORF">SAMN04488045_2653</name>
</gene>
<evidence type="ECO:0000313" key="2">
    <source>
        <dbReference type="Proteomes" id="UP000236752"/>
    </source>
</evidence>
<proteinExistence type="predicted"/>
<sequence length="68" mass="7722">MRFEWAELLAAGVHRLGLKPDDFWRLTPAELELMLGQKAGLRPMGRERLDALVAAFPDEIGEMTNEQL</sequence>
<dbReference type="InterPro" id="IPR011739">
    <property type="entry name" value="GTA_rcc01693"/>
</dbReference>
<dbReference type="Proteomes" id="UP000236752">
    <property type="component" value="Unassembled WGS sequence"/>
</dbReference>
<evidence type="ECO:0000313" key="1">
    <source>
        <dbReference type="EMBL" id="SEG39884.1"/>
    </source>
</evidence>
<reference evidence="1 2" key="1">
    <citation type="submission" date="2016-10" db="EMBL/GenBank/DDBJ databases">
        <authorList>
            <person name="de Groot N.N."/>
        </authorList>
    </citation>
    <scope>NUCLEOTIDE SEQUENCE [LARGE SCALE GENOMIC DNA]</scope>
    <source>
        <strain evidence="1 2">DSM 26915</strain>
    </source>
</reference>
<keyword evidence="2" id="KW-1185">Reference proteome</keyword>
<dbReference type="InterPro" id="IPR019056">
    <property type="entry name" value="Phage_TAC_6"/>
</dbReference>